<name>A0ACC2I5R1_9PLEO</name>
<proteinExistence type="predicted"/>
<dbReference type="Proteomes" id="UP001153331">
    <property type="component" value="Unassembled WGS sequence"/>
</dbReference>
<comment type="caution">
    <text evidence="1">The sequence shown here is derived from an EMBL/GenBank/DDBJ whole genome shotgun (WGS) entry which is preliminary data.</text>
</comment>
<sequence length="1110" mass="119902">MGTSSNETNSEAARNQLLVFAGQHSTALKTKVPGPCELAEASKALNVCVFLTSARSFVTGVLLPETTTHRPKPLFSPVFRSPHADRTTAATDLSPDLPKLGELQGVCHSSDLNRFESVPRRGPPVASLATVNVGFRSLYYLPLSLDAQGDDVPALVRRPALAYESEANDTSLTYPLYAPVTTSFTLPAPPPSCPSAHPPSPLHHSLLSTSDLSIIYKISSSIVTTTGKKYIIKNVLDLSFTTKNHQSVNMTSSTYKGNLSVGGSALDKSKLQLRRPTPDSDALASSDDDREHTPTVVRPTGGYPGGRRPSSGWLQDIQPNRKFSLPSVSFAGSQPTTPSLELPNQSRPGTSAFPWNTSSFSSNQANSRLKEVVPSPTSAHFPGEKPLPSPAAPEGEEGIGFLLSQQNPIRKAVRSQSYSIGQGDLENSPVGQFSARVRTTAGVRHRPSKPSLLGDSGIGLSQLREDDIDEVDSTHSSEHGVRLPQGYWEREQKQALLKQAAMESARARNRATSTSSPVHQHPPPPQRRKTTAGLRGMSYGSTADYAIEEHEDNDTVTQALPPSSLTRRFSEHVSILSREPEQEIVDSPKKQQWATGNIQNLGMDALGRRHSFAHYGGFNQGMPLSTTLSNTQEEDESLMSPRQASHSPEEQDQFDAAAYFAGYGPASRAINASAISAAHPDPVVPNTTMNTTNPYAVPPVLGRPGRRLFVVTFKCSRADIYYLYDNTGLEIRRGDLVIVEGDRGCDLGQVAHADVSLEDAKKYKAEANEEHFRWLVMFSQYSLAGTQNDSGMLGALARANGLSNNPNQPQMSGMIGNQDQDAKPKMIKRLAQQHEIFALRDKEGSEAKAKRLGAQKAADHKLPMEVLDAEYQADYHKLTYFYYAESYVNFNDLVTDLFKQYKVRIWMSAVNPASVVNPAGMMQIPPPSAIGPGAIINSGSTNSPLPVGPGFGNGNGNHRSNEHYGRSRNNAPQNNYDDGHYAFSHQLPTYAPQTAYGMPPWGQGQQYPQQMYGGYNAFAGGYPNVTASGSPMNYGAYYPPGSSYGAQSAYNRGYPAASSYTPTGGSTYGQQTSSGASNGRSGFGAQTNASNNGNESTLLTGMKNMSLASK</sequence>
<evidence type="ECO:0000313" key="2">
    <source>
        <dbReference type="Proteomes" id="UP001153331"/>
    </source>
</evidence>
<dbReference type="EMBL" id="JAPHNI010000516">
    <property type="protein sequence ID" value="KAJ8110278.1"/>
    <property type="molecule type" value="Genomic_DNA"/>
</dbReference>
<accession>A0ACC2I5R1</accession>
<evidence type="ECO:0000313" key="1">
    <source>
        <dbReference type="EMBL" id="KAJ8110278.1"/>
    </source>
</evidence>
<protein>
    <submittedName>
        <fullName evidence="1">Uncharacterized protein</fullName>
    </submittedName>
</protein>
<organism evidence="1 2">
    <name type="scientific">Boeremia exigua</name>
    <dbReference type="NCBI Taxonomy" id="749465"/>
    <lineage>
        <taxon>Eukaryota</taxon>
        <taxon>Fungi</taxon>
        <taxon>Dikarya</taxon>
        <taxon>Ascomycota</taxon>
        <taxon>Pezizomycotina</taxon>
        <taxon>Dothideomycetes</taxon>
        <taxon>Pleosporomycetidae</taxon>
        <taxon>Pleosporales</taxon>
        <taxon>Pleosporineae</taxon>
        <taxon>Didymellaceae</taxon>
        <taxon>Boeremia</taxon>
    </lineage>
</organism>
<gene>
    <name evidence="1" type="ORF">OPT61_g6839</name>
</gene>
<keyword evidence="2" id="KW-1185">Reference proteome</keyword>
<reference evidence="1" key="1">
    <citation type="submission" date="2022-11" db="EMBL/GenBank/DDBJ databases">
        <title>Genome Sequence of Boeremia exigua.</title>
        <authorList>
            <person name="Buettner E."/>
        </authorList>
    </citation>
    <scope>NUCLEOTIDE SEQUENCE</scope>
    <source>
        <strain evidence="1">CU02</strain>
    </source>
</reference>